<reference evidence="2" key="1">
    <citation type="journal article" date="2014" name="Int. J. Syst. Evol. Microbiol.">
        <title>Complete genome sequence of Corynebacterium casei LMG S-19264T (=DSM 44701T), isolated from a smear-ripened cheese.</title>
        <authorList>
            <consortium name="US DOE Joint Genome Institute (JGI-PGF)"/>
            <person name="Walter F."/>
            <person name="Albersmeier A."/>
            <person name="Kalinowski J."/>
            <person name="Ruckert C."/>
        </authorList>
    </citation>
    <scope>NUCLEOTIDE SEQUENCE</scope>
    <source>
        <strain evidence="2">JCM 4815</strain>
    </source>
</reference>
<evidence type="ECO:0000313" key="2">
    <source>
        <dbReference type="EMBL" id="GGZ30275.1"/>
    </source>
</evidence>
<dbReference type="EMBL" id="BMVW01000014">
    <property type="protein sequence ID" value="GGZ30275.1"/>
    <property type="molecule type" value="Genomic_DNA"/>
</dbReference>
<name>A0A918Q1G1_9ACTN</name>
<protein>
    <recommendedName>
        <fullName evidence="4">Transposase</fullName>
    </recommendedName>
</protein>
<dbReference type="Proteomes" id="UP000622166">
    <property type="component" value="Unassembled WGS sequence"/>
</dbReference>
<gene>
    <name evidence="2" type="ORF">GCM10010365_58490</name>
</gene>
<accession>A0A918Q1G1</accession>
<sequence length="289" mass="31748">MASRARACSRPQPRRHRLRGDFPGGSREWRPNSGATTARHPPFPEKGDAFTYFLPPTTAQQVRPFGLHIRANWPECRYMQEPAPLFGISEFAAGRTVDRFGLLLALRPRRRFREDAVLIADGIPVSTRDHTVAEQSRHLVTVGRPLPGNRNDCQAWELSGAKAAVGHTTVIADGGYRGTVLVIPHRALCWSSRTVATPARANSPATRARTVRCERLCSSPQAQPRAEGPPLRSQATALRVSHGSGIPQPSPAVSPRRHHAHNRSDFVDQAGGPRQPAMSIWVRFSLPGS</sequence>
<comment type="caution">
    <text evidence="2">The sequence shown here is derived from an EMBL/GenBank/DDBJ whole genome shotgun (WGS) entry which is preliminary data.</text>
</comment>
<feature type="region of interest" description="Disordered" evidence="1">
    <location>
        <begin position="1"/>
        <end position="42"/>
    </location>
</feature>
<reference evidence="2" key="2">
    <citation type="submission" date="2020-09" db="EMBL/GenBank/DDBJ databases">
        <authorList>
            <person name="Sun Q."/>
            <person name="Ohkuma M."/>
        </authorList>
    </citation>
    <scope>NUCLEOTIDE SEQUENCE</scope>
    <source>
        <strain evidence="2">JCM 4815</strain>
    </source>
</reference>
<keyword evidence="3" id="KW-1185">Reference proteome</keyword>
<organism evidence="2 3">
    <name type="scientific">Streptomyces poonensis</name>
    <dbReference type="NCBI Taxonomy" id="68255"/>
    <lineage>
        <taxon>Bacteria</taxon>
        <taxon>Bacillati</taxon>
        <taxon>Actinomycetota</taxon>
        <taxon>Actinomycetes</taxon>
        <taxon>Kitasatosporales</taxon>
        <taxon>Streptomycetaceae</taxon>
        <taxon>Streptomyces</taxon>
    </lineage>
</organism>
<evidence type="ECO:0000313" key="3">
    <source>
        <dbReference type="Proteomes" id="UP000622166"/>
    </source>
</evidence>
<proteinExistence type="predicted"/>
<dbReference type="AlphaFoldDB" id="A0A918Q1G1"/>
<feature type="region of interest" description="Disordered" evidence="1">
    <location>
        <begin position="218"/>
        <end position="274"/>
    </location>
</feature>
<evidence type="ECO:0000256" key="1">
    <source>
        <dbReference type="SAM" id="MobiDB-lite"/>
    </source>
</evidence>
<evidence type="ECO:0008006" key="4">
    <source>
        <dbReference type="Google" id="ProtNLM"/>
    </source>
</evidence>